<name>A0A9J7BTL8_9BACT</name>
<accession>A0A9J7BTL8</accession>
<sequence length="62" mass="7556">MVQTRIKPHDQQVAERERRAEQTRVFRRNQMFGLLIIAAAIFTYWLIRTKPGWILPAGWWRF</sequence>
<reference evidence="2" key="1">
    <citation type="submission" date="2021-04" db="EMBL/GenBank/DDBJ databases">
        <title>Phylogenetic analysis of Acidobacteriaceae.</title>
        <authorList>
            <person name="Qiu L."/>
            <person name="Zhang Q."/>
        </authorList>
    </citation>
    <scope>NUCLEOTIDE SEQUENCE</scope>
    <source>
        <strain evidence="2">DSM 25168</strain>
    </source>
</reference>
<keyword evidence="1" id="KW-1133">Transmembrane helix</keyword>
<evidence type="ECO:0000256" key="1">
    <source>
        <dbReference type="SAM" id="Phobius"/>
    </source>
</evidence>
<dbReference type="AlphaFoldDB" id="A0A9J7BTL8"/>
<keyword evidence="1" id="KW-0812">Transmembrane</keyword>
<dbReference type="EMBL" id="CP093313">
    <property type="protein sequence ID" value="UWZ85992.1"/>
    <property type="molecule type" value="Genomic_DNA"/>
</dbReference>
<keyword evidence="3" id="KW-1185">Reference proteome</keyword>
<keyword evidence="1" id="KW-0472">Membrane</keyword>
<evidence type="ECO:0000313" key="3">
    <source>
        <dbReference type="Proteomes" id="UP001059380"/>
    </source>
</evidence>
<evidence type="ECO:0000313" key="2">
    <source>
        <dbReference type="EMBL" id="UWZ85992.1"/>
    </source>
</evidence>
<dbReference type="RefSeq" id="WP_260795633.1">
    <property type="nucleotide sequence ID" value="NZ_CP093313.1"/>
</dbReference>
<organism evidence="2 3">
    <name type="scientific">Occallatibacter riparius</name>
    <dbReference type="NCBI Taxonomy" id="1002689"/>
    <lineage>
        <taxon>Bacteria</taxon>
        <taxon>Pseudomonadati</taxon>
        <taxon>Acidobacteriota</taxon>
        <taxon>Terriglobia</taxon>
        <taxon>Terriglobales</taxon>
        <taxon>Acidobacteriaceae</taxon>
        <taxon>Occallatibacter</taxon>
    </lineage>
</organism>
<gene>
    <name evidence="2" type="ORF">MOP44_08615</name>
</gene>
<feature type="transmembrane region" description="Helical" evidence="1">
    <location>
        <begin position="31"/>
        <end position="47"/>
    </location>
</feature>
<protein>
    <submittedName>
        <fullName evidence="2">Uncharacterized protein</fullName>
    </submittedName>
</protein>
<proteinExistence type="predicted"/>
<dbReference type="Proteomes" id="UP001059380">
    <property type="component" value="Chromosome"/>
</dbReference>
<dbReference type="KEGG" id="orp:MOP44_08615"/>